<dbReference type="GO" id="GO:0008168">
    <property type="term" value="F:methyltransferase activity"/>
    <property type="evidence" value="ECO:0007669"/>
    <property type="project" value="UniProtKB-KW"/>
</dbReference>
<sequence>MNSGKLYLVGLGPGDAGHLTPAAAAAIADSDELVGYHYYIEQVAEPAAGKTLHSMELGQELERAALAVDIAYSGKTVAVVSSGDAGIYGMAGPVYRVLTDRDWDGAEPEVESVPGVSALQSAAALLGSPLMQDFCAISLSNLLTPWEQIRRRLEAAAAGDFVAALYNPRSRRRTSQLDEAREIFLGHRAPGTPVGIVRHAYRPEQAVALADLGGLDGAALGVDMFTTVVIGNSNTYVHNGRMVTPRGYEVKQ</sequence>
<accession>A0AA35RFW5</accession>
<keyword evidence="3 7" id="KW-0489">Methyltransferase</keyword>
<dbReference type="InterPro" id="IPR014776">
    <property type="entry name" value="4pyrrole_Mease_sub2"/>
</dbReference>
<evidence type="ECO:0000256" key="3">
    <source>
        <dbReference type="ARBA" id="ARBA00022603"/>
    </source>
</evidence>
<dbReference type="InterPro" id="IPR000878">
    <property type="entry name" value="4pyrrol_Mease"/>
</dbReference>
<keyword evidence="4" id="KW-0808">Transferase</keyword>
<keyword evidence="5" id="KW-0949">S-adenosyl-L-methionine</keyword>
<reference evidence="7" key="1">
    <citation type="submission" date="2023-03" db="EMBL/GenBank/DDBJ databases">
        <authorList>
            <person name="Steffen K."/>
            <person name="Cardenas P."/>
        </authorList>
    </citation>
    <scope>NUCLEOTIDE SEQUENCE</scope>
</reference>
<dbReference type="CDD" id="cd11646">
    <property type="entry name" value="Precorrin_3B_C17_MT"/>
    <property type="match status" value="1"/>
</dbReference>
<dbReference type="InterPro" id="IPR051810">
    <property type="entry name" value="Precorrin_MeTrfase"/>
</dbReference>
<dbReference type="AlphaFoldDB" id="A0AA35RFW5"/>
<dbReference type="PANTHER" id="PTHR47036:SF1">
    <property type="entry name" value="COBALT-FACTOR III C(17)-METHYLTRANSFERASE-RELATED"/>
    <property type="match status" value="1"/>
</dbReference>
<evidence type="ECO:0000256" key="1">
    <source>
        <dbReference type="ARBA" id="ARBA00004953"/>
    </source>
</evidence>
<evidence type="ECO:0000313" key="7">
    <source>
        <dbReference type="EMBL" id="CAI8009916.1"/>
    </source>
</evidence>
<dbReference type="InterPro" id="IPR006363">
    <property type="entry name" value="Cbl_synth_CobJ/CibH_dom"/>
</dbReference>
<evidence type="ECO:0000313" key="8">
    <source>
        <dbReference type="Proteomes" id="UP001174909"/>
    </source>
</evidence>
<evidence type="ECO:0000256" key="4">
    <source>
        <dbReference type="ARBA" id="ARBA00022679"/>
    </source>
</evidence>
<dbReference type="SUPFAM" id="SSF53790">
    <property type="entry name" value="Tetrapyrrole methylase"/>
    <property type="match status" value="1"/>
</dbReference>
<comment type="pathway">
    <text evidence="1">Cofactor biosynthesis; adenosylcobalamin biosynthesis.</text>
</comment>
<dbReference type="InterPro" id="IPR035996">
    <property type="entry name" value="4pyrrol_Methylase_sf"/>
</dbReference>
<keyword evidence="2" id="KW-0169">Cobalamin biosynthesis</keyword>
<keyword evidence="8" id="KW-1185">Reference proteome</keyword>
<dbReference type="EMBL" id="CASHTH010000998">
    <property type="protein sequence ID" value="CAI8009916.1"/>
    <property type="molecule type" value="Genomic_DNA"/>
</dbReference>
<protein>
    <submittedName>
        <fullName evidence="7">Cobalt-factor III methyltransferase</fullName>
    </submittedName>
</protein>
<gene>
    <name evidence="7" type="ORF">GBAR_LOCUS6602</name>
</gene>
<proteinExistence type="predicted"/>
<comment type="caution">
    <text evidence="7">The sequence shown here is derived from an EMBL/GenBank/DDBJ whole genome shotgun (WGS) entry which is preliminary data.</text>
</comment>
<dbReference type="Gene3D" id="3.30.950.10">
    <property type="entry name" value="Methyltransferase, Cobalt-precorrin-4 Transmethylase, Domain 2"/>
    <property type="match status" value="1"/>
</dbReference>
<dbReference type="Gene3D" id="3.40.1010.10">
    <property type="entry name" value="Cobalt-precorrin-4 Transmethylase, Domain 1"/>
    <property type="match status" value="1"/>
</dbReference>
<evidence type="ECO:0000259" key="6">
    <source>
        <dbReference type="Pfam" id="PF00590"/>
    </source>
</evidence>
<dbReference type="PANTHER" id="PTHR47036">
    <property type="entry name" value="COBALT-FACTOR III C(17)-METHYLTRANSFERASE-RELATED"/>
    <property type="match status" value="1"/>
</dbReference>
<name>A0AA35RFW5_GEOBA</name>
<organism evidence="7 8">
    <name type="scientific">Geodia barretti</name>
    <name type="common">Barrett's horny sponge</name>
    <dbReference type="NCBI Taxonomy" id="519541"/>
    <lineage>
        <taxon>Eukaryota</taxon>
        <taxon>Metazoa</taxon>
        <taxon>Porifera</taxon>
        <taxon>Demospongiae</taxon>
        <taxon>Heteroscleromorpha</taxon>
        <taxon>Tetractinellida</taxon>
        <taxon>Astrophorina</taxon>
        <taxon>Geodiidae</taxon>
        <taxon>Geodia</taxon>
    </lineage>
</organism>
<dbReference type="Proteomes" id="UP001174909">
    <property type="component" value="Unassembled WGS sequence"/>
</dbReference>
<dbReference type="InterPro" id="IPR014777">
    <property type="entry name" value="4pyrrole_Mease_sub1"/>
</dbReference>
<dbReference type="Pfam" id="PF00590">
    <property type="entry name" value="TP_methylase"/>
    <property type="match status" value="1"/>
</dbReference>
<dbReference type="GO" id="GO:0032259">
    <property type="term" value="P:methylation"/>
    <property type="evidence" value="ECO:0007669"/>
    <property type="project" value="UniProtKB-KW"/>
</dbReference>
<evidence type="ECO:0000256" key="5">
    <source>
        <dbReference type="ARBA" id="ARBA00022691"/>
    </source>
</evidence>
<evidence type="ECO:0000256" key="2">
    <source>
        <dbReference type="ARBA" id="ARBA00022573"/>
    </source>
</evidence>
<feature type="domain" description="Tetrapyrrole methylase" evidence="6">
    <location>
        <begin position="5"/>
        <end position="214"/>
    </location>
</feature>
<dbReference type="NCBIfam" id="TIGR01466">
    <property type="entry name" value="cobJ_cbiH"/>
    <property type="match status" value="1"/>
</dbReference>